<dbReference type="SUPFAM" id="SSF144232">
    <property type="entry name" value="HIT/MYND zinc finger-like"/>
    <property type="match status" value="1"/>
</dbReference>
<dbReference type="PROSITE" id="PS01360">
    <property type="entry name" value="ZF_MYND_1"/>
    <property type="match status" value="1"/>
</dbReference>
<keyword evidence="5" id="KW-0238">DNA-binding</keyword>
<proteinExistence type="predicted"/>
<evidence type="ECO:0000259" key="9">
    <source>
        <dbReference type="PROSITE" id="PS50865"/>
    </source>
</evidence>
<evidence type="ECO:0000256" key="4">
    <source>
        <dbReference type="ARBA" id="ARBA00023015"/>
    </source>
</evidence>
<dbReference type="VEuPathDB" id="FungiDB:Z520_08966"/>
<dbReference type="GO" id="GO:0003677">
    <property type="term" value="F:DNA binding"/>
    <property type="evidence" value="ECO:0007669"/>
    <property type="project" value="UniProtKB-KW"/>
</dbReference>
<evidence type="ECO:0000256" key="6">
    <source>
        <dbReference type="ARBA" id="ARBA00023163"/>
    </source>
</evidence>
<dbReference type="PANTHER" id="PTHR10237">
    <property type="entry name" value="DEFORMED EPIDERMAL AUTOREGULATORY FACTOR 1 HOMOLOG SUPPRESSIN"/>
    <property type="match status" value="1"/>
</dbReference>
<dbReference type="GeneID" id="27714712"/>
<dbReference type="InterPro" id="IPR002893">
    <property type="entry name" value="Znf_MYND"/>
</dbReference>
<organism evidence="10 11">
    <name type="scientific">Fonsecaea multimorphosa CBS 102226</name>
    <dbReference type="NCBI Taxonomy" id="1442371"/>
    <lineage>
        <taxon>Eukaryota</taxon>
        <taxon>Fungi</taxon>
        <taxon>Dikarya</taxon>
        <taxon>Ascomycota</taxon>
        <taxon>Pezizomycotina</taxon>
        <taxon>Eurotiomycetes</taxon>
        <taxon>Chaetothyriomycetidae</taxon>
        <taxon>Chaetothyriales</taxon>
        <taxon>Herpotrichiellaceae</taxon>
        <taxon>Fonsecaea</taxon>
    </lineage>
</organism>
<evidence type="ECO:0000256" key="3">
    <source>
        <dbReference type="ARBA" id="ARBA00022833"/>
    </source>
</evidence>
<evidence type="ECO:0000256" key="1">
    <source>
        <dbReference type="ARBA" id="ARBA00022723"/>
    </source>
</evidence>
<dbReference type="AlphaFoldDB" id="A0A0D2JY46"/>
<dbReference type="GO" id="GO:0008270">
    <property type="term" value="F:zinc ion binding"/>
    <property type="evidence" value="ECO:0007669"/>
    <property type="project" value="UniProtKB-KW"/>
</dbReference>
<accession>A0A0D2JY46</accession>
<evidence type="ECO:0000256" key="2">
    <source>
        <dbReference type="ARBA" id="ARBA00022771"/>
    </source>
</evidence>
<dbReference type="Proteomes" id="UP000053411">
    <property type="component" value="Unassembled WGS sequence"/>
</dbReference>
<evidence type="ECO:0000256" key="7">
    <source>
        <dbReference type="ARBA" id="ARBA00023242"/>
    </source>
</evidence>
<feature type="domain" description="MYND-type" evidence="9">
    <location>
        <begin position="1106"/>
        <end position="1149"/>
    </location>
</feature>
<name>A0A0D2JY46_9EURO</name>
<dbReference type="PROSITE" id="PS50865">
    <property type="entry name" value="ZF_MYND_2"/>
    <property type="match status" value="1"/>
</dbReference>
<dbReference type="Gene3D" id="6.10.140.2220">
    <property type="match status" value="1"/>
</dbReference>
<keyword evidence="6" id="KW-0804">Transcription</keyword>
<dbReference type="OrthoDB" id="432970at2759"/>
<dbReference type="GO" id="GO:0005634">
    <property type="term" value="C:nucleus"/>
    <property type="evidence" value="ECO:0007669"/>
    <property type="project" value="TreeGrafter"/>
</dbReference>
<evidence type="ECO:0000313" key="10">
    <source>
        <dbReference type="EMBL" id="KIX95449.1"/>
    </source>
</evidence>
<protein>
    <recommendedName>
        <fullName evidence="9">MYND-type domain-containing protein</fullName>
    </recommendedName>
</protein>
<evidence type="ECO:0000256" key="8">
    <source>
        <dbReference type="PROSITE-ProRule" id="PRU00134"/>
    </source>
</evidence>
<dbReference type="EMBL" id="KN848082">
    <property type="protein sequence ID" value="KIX95449.1"/>
    <property type="molecule type" value="Genomic_DNA"/>
</dbReference>
<dbReference type="InterPro" id="IPR024119">
    <property type="entry name" value="TF_DEAF-1"/>
</dbReference>
<keyword evidence="2 8" id="KW-0863">Zinc-finger</keyword>
<gene>
    <name evidence="10" type="ORF">Z520_08966</name>
</gene>
<keyword evidence="4" id="KW-0805">Transcription regulation</keyword>
<sequence length="1156" mass="130958">MAVGANINAARNILLYTLLIDDVDADRTRIWNIYYHFMLDKESLQLLQKQAQKLAGLATSIENWRRQPYGGMLRFCDQNTFDRVVKLWKWYALDVSDGIAFQKQQCHLWIELKKACECHQQLLANSGSSSIDRAASPCSDLLTEDKMSYLQHYWKFGVIYHDERLLAMLDYYNPTFSSVDGGSVISPATEPLQSFHLATAYARLTKDSPINPKTNRTNQAADLSPQAQAAVRQFQAWAESLRRLKGRRTVRFTASDAMAFCYVLQHHAVHHDSNGAFQYRDRSCYEQLVLDPVEYCAGKYGTTTFDVIDTSNLVDHWGSLNILGACRPLLRAGMNSTLYMELLQLRHDSLEAYAQGLLCGDIVTVSLLFGLSPIQYWTNETGFSPYPETIQHWHARKYGRGQARFITIWKNVEMDGGNFDPHQLAHFVHRMYLQMFEHESRKVQSSKTAIQLMRRKYPHYTRAGLAVILSLIKNAKFVDFTAFVERLRSRLWNESSRDEMSSQYLQSLDLYLHEFQLCTSAMYSDKIENAGNRELTLLRSWPDIPSTVYLTVAVSHWRSDISAVSSSMSGFWPLLQLSLRCQNTDRESHFPDVQIGLGVVRTKGKRNTASYAVEIQTDLEAREGLTSLVVSALVPTRMLLEVSNFSTVVAVQFMATAHRDDQERAAKAGAAINDTLLNDRERVGSLKHEDVFITQNPPNMKGRMPPPPVTASSVWRETVRVAHTAGKVTFHMIFDKEATRVEKLNLHIDLSSTSAEPLLQSKANVNFKRLSSFVLELTIRSGLLAYRERIRLPVALDTSNSRTRVARRSAYVEFIATVATPDVLSKHPDSLYPMPLACGKPTLENLRYIHLEHLPTIDVSDASKLEWMTPHLMSMMSPREIDIAIRCGHPNAKTDDLRYNFKRTVAKVFAHYTGLGGKKQQNAFGLMRRGETIPLIVVFISALRLDLASLNVTLDAAMLPSTTQLGARERLELVIRMQNNGPVFEVDDDELALWKYAAAAFAERCRDWEHTERCEYSSSNTSTVPAPSFDGAVVCSCGLGRFPQGYKPDVPVWTSIAKHCVRVAISPCYAVPLVEKIFDDETTEQENEQTADLVTKADLYTKRQGCWGCNEHVSEHQKLLKCGGCKVARYCSKECQVKDWKQGQHKVVCKAIKLRV</sequence>
<keyword evidence="11" id="KW-1185">Reference proteome</keyword>
<reference evidence="10 11" key="1">
    <citation type="submission" date="2015-01" db="EMBL/GenBank/DDBJ databases">
        <title>The Genome Sequence of Fonsecaea multimorphosa CBS 102226.</title>
        <authorList>
            <consortium name="The Broad Institute Genomics Platform"/>
            <person name="Cuomo C."/>
            <person name="de Hoog S."/>
            <person name="Gorbushina A."/>
            <person name="Stielow B."/>
            <person name="Teixiera M."/>
            <person name="Abouelleil A."/>
            <person name="Chapman S.B."/>
            <person name="Priest M."/>
            <person name="Young S.K."/>
            <person name="Wortman J."/>
            <person name="Nusbaum C."/>
            <person name="Birren B."/>
        </authorList>
    </citation>
    <scope>NUCLEOTIDE SEQUENCE [LARGE SCALE GENOMIC DNA]</scope>
    <source>
        <strain evidence="10 11">CBS 102226</strain>
    </source>
</reference>
<dbReference type="Pfam" id="PF01753">
    <property type="entry name" value="zf-MYND"/>
    <property type="match status" value="1"/>
</dbReference>
<evidence type="ECO:0000256" key="5">
    <source>
        <dbReference type="ARBA" id="ARBA00023125"/>
    </source>
</evidence>
<keyword evidence="3" id="KW-0862">Zinc</keyword>
<evidence type="ECO:0000313" key="11">
    <source>
        <dbReference type="Proteomes" id="UP000053411"/>
    </source>
</evidence>
<dbReference type="PANTHER" id="PTHR10237:SF1">
    <property type="entry name" value="DEFORMED EPIDERMAL AUTOREGULATORY FACTOR 1 HOMOLOG"/>
    <property type="match status" value="1"/>
</dbReference>
<dbReference type="GO" id="GO:0000981">
    <property type="term" value="F:DNA-binding transcription factor activity, RNA polymerase II-specific"/>
    <property type="evidence" value="ECO:0007669"/>
    <property type="project" value="TreeGrafter"/>
</dbReference>
<keyword evidence="7" id="KW-0539">Nucleus</keyword>
<keyword evidence="1" id="KW-0479">Metal-binding</keyword>
<dbReference type="RefSeq" id="XP_016629572.1">
    <property type="nucleotide sequence ID" value="XM_016779462.1"/>
</dbReference>